<keyword evidence="5" id="KW-1185">Reference proteome</keyword>
<dbReference type="Gene3D" id="3.20.20.140">
    <property type="entry name" value="Metal-dependent hydrolases"/>
    <property type="match status" value="2"/>
</dbReference>
<feature type="domain" description="Amidohydrolase-related" evidence="3">
    <location>
        <begin position="840"/>
        <end position="927"/>
    </location>
</feature>
<dbReference type="Gene3D" id="2.30.40.10">
    <property type="entry name" value="Urease, subunit C, domain 1"/>
    <property type="match status" value="2"/>
</dbReference>
<dbReference type="SUPFAM" id="SSF51338">
    <property type="entry name" value="Composite domain of metallo-dependent hydrolases"/>
    <property type="match status" value="2"/>
</dbReference>
<evidence type="ECO:0000313" key="5">
    <source>
        <dbReference type="Proteomes" id="UP001589832"/>
    </source>
</evidence>
<dbReference type="EMBL" id="JBHLTQ010000006">
    <property type="protein sequence ID" value="MFC0605425.1"/>
    <property type="molecule type" value="Genomic_DNA"/>
</dbReference>
<dbReference type="RefSeq" id="WP_386064870.1">
    <property type="nucleotide sequence ID" value="NZ_JBHLTQ010000006.1"/>
</dbReference>
<evidence type="ECO:0000256" key="2">
    <source>
        <dbReference type="SAM" id="SignalP"/>
    </source>
</evidence>
<proteinExistence type="predicted"/>
<sequence length="995" mass="110155">MKIHLRLLIFMCSFSLFAQDYFPSNTGVIANNSNYTAFTNATIHVSPTEVIDNGTLLIKDGKVVSVGKSVTIPKNTTTVDLSGKTIYPSFIDMYTTFGVEKPKRGGDGPQYGPSRSGYYWNDHIMPEQNVMASFKYDAKSASELHKLGFGVVNTYMPNGIVRGTGALIALNNDADNSMRVVDGESSQHLSFSKSVTSRQSYPSSIMGSMALLRQMYNDAKWYADGNIDTKDLSLEALNSNKNLLQIFEAGSRANVLRADKVGDAFNIQYTIVGGGDEYERIAQVKATNATLILPIDFRMAYDVDNPFMASTLSLSDMRSWNQEPHNPRLLAENGIKFALTTHGLKSPKSFSSNLMKAIESGLSKQKALEALTTIPAGLLGKSDVLGTLKSGSYANFLITDGDIFEKKTKLFENWVQGTSHVINDMTIKDIDGDYTFKLAGDDYKLTISGSTSKTDAKLESGDKSLGTKINYTDDWVNLTFKTADSTKNEFIRIVANAANGDGLSGKATMPNGNDLSFYASKTQKEDSKEEKGKGKKDKDDEAHTMSPITYPNMAYGFKEKPKSETLLFKNATVWTNEKDGVLQNTDILIKDGKISKIGKNLSDKNAKVIDATGKHITAGIIDEHSHIAAASINEGGQNSSAEVTIEDVLDDEDIDIYRNLAGGVTSIQILHGSANPIGGRSAIIKLKWGEAADDLVYDNSPKFIKFALGENVKQSRSRSNSRFPQSRMGVEQVYVDYFTRAKAYDKLKKSGKPYRKDAEMEVLAEILNKERFISCHSYVQSEINMLMKVAEQFDFNINTFTHILEGYKVAEKMKEHGVGGSTFSDWWAYKYEVNDAIPYNAAIMHNAGVTVAINSDDAEMSRRLNQEAAKSVKYGGVSEEEALKFVTLNPAKLLHLDDRVGSLKVGKDADVVLWSDHPLSIYAKAEKTIIEGITYFDLERDKQMREAIKKEKSELINLMLQEKNKGLKTQPVKKKEKELLHCDSMDNEHTSHNHN</sequence>
<evidence type="ECO:0000256" key="1">
    <source>
        <dbReference type="SAM" id="MobiDB-lite"/>
    </source>
</evidence>
<dbReference type="SUPFAM" id="SSF51556">
    <property type="entry name" value="Metallo-dependent hydrolases"/>
    <property type="match status" value="1"/>
</dbReference>
<gene>
    <name evidence="4" type="ORF">ACFFGA_12715</name>
</gene>
<feature type="compositionally biased region" description="Basic and acidic residues" evidence="1">
    <location>
        <begin position="522"/>
        <end position="543"/>
    </location>
</feature>
<dbReference type="InterPro" id="IPR032466">
    <property type="entry name" value="Metal_Hydrolase"/>
</dbReference>
<dbReference type="Pfam" id="PF01979">
    <property type="entry name" value="Amidohydro_1"/>
    <property type="match status" value="2"/>
</dbReference>
<evidence type="ECO:0000259" key="3">
    <source>
        <dbReference type="Pfam" id="PF01979"/>
    </source>
</evidence>
<feature type="signal peptide" evidence="2">
    <location>
        <begin position="1"/>
        <end position="18"/>
    </location>
</feature>
<dbReference type="PANTHER" id="PTHR43135">
    <property type="entry name" value="ALPHA-D-RIBOSE 1-METHYLPHOSPHONATE 5-TRIPHOSPHATE DIPHOSPHATASE"/>
    <property type="match status" value="1"/>
</dbReference>
<keyword evidence="2" id="KW-0732">Signal</keyword>
<dbReference type="Proteomes" id="UP001589832">
    <property type="component" value="Unassembled WGS sequence"/>
</dbReference>
<organism evidence="4 5">
    <name type="scientific">Winogradskyella pulchriflava</name>
    <dbReference type="NCBI Taxonomy" id="1110688"/>
    <lineage>
        <taxon>Bacteria</taxon>
        <taxon>Pseudomonadati</taxon>
        <taxon>Bacteroidota</taxon>
        <taxon>Flavobacteriia</taxon>
        <taxon>Flavobacteriales</taxon>
        <taxon>Flavobacteriaceae</taxon>
        <taxon>Winogradskyella</taxon>
    </lineage>
</organism>
<dbReference type="InterPro" id="IPR051781">
    <property type="entry name" value="Metallo-dep_Hydrolase"/>
</dbReference>
<evidence type="ECO:0000313" key="4">
    <source>
        <dbReference type="EMBL" id="MFC0605425.1"/>
    </source>
</evidence>
<accession>A0ABV6QAY0</accession>
<feature type="chain" id="PRO_5046240837" evidence="2">
    <location>
        <begin position="19"/>
        <end position="995"/>
    </location>
</feature>
<dbReference type="PANTHER" id="PTHR43135:SF3">
    <property type="entry name" value="ALPHA-D-RIBOSE 1-METHYLPHOSPHONATE 5-TRIPHOSPHATE DIPHOSPHATASE"/>
    <property type="match status" value="1"/>
</dbReference>
<dbReference type="InterPro" id="IPR006680">
    <property type="entry name" value="Amidohydro-rel"/>
</dbReference>
<name>A0ABV6QAY0_9FLAO</name>
<protein>
    <submittedName>
        <fullName evidence="4">Amidohydrolase family protein</fullName>
    </submittedName>
</protein>
<reference evidence="4 5" key="1">
    <citation type="submission" date="2024-09" db="EMBL/GenBank/DDBJ databases">
        <authorList>
            <person name="Sun Q."/>
            <person name="Mori K."/>
        </authorList>
    </citation>
    <scope>NUCLEOTIDE SEQUENCE [LARGE SCALE GENOMIC DNA]</scope>
    <source>
        <strain evidence="4 5">NCAIM B.02481</strain>
    </source>
</reference>
<dbReference type="InterPro" id="IPR011059">
    <property type="entry name" value="Metal-dep_hydrolase_composite"/>
</dbReference>
<comment type="caution">
    <text evidence="4">The sequence shown here is derived from an EMBL/GenBank/DDBJ whole genome shotgun (WGS) entry which is preliminary data.</text>
</comment>
<feature type="region of interest" description="Disordered" evidence="1">
    <location>
        <begin position="514"/>
        <end position="545"/>
    </location>
</feature>
<dbReference type="CDD" id="cd01309">
    <property type="entry name" value="Met_dep_hydrolase_C"/>
    <property type="match status" value="1"/>
</dbReference>
<feature type="domain" description="Amidohydrolase-related" evidence="3">
    <location>
        <begin position="327"/>
        <end position="417"/>
    </location>
</feature>